<evidence type="ECO:0000256" key="3">
    <source>
        <dbReference type="ARBA" id="ARBA00023004"/>
    </source>
</evidence>
<evidence type="ECO:0000256" key="4">
    <source>
        <dbReference type="RuleBase" id="RU000461"/>
    </source>
</evidence>
<comment type="caution">
    <text evidence="5">The sequence shown here is derived from an EMBL/GenBank/DDBJ whole genome shotgun (WGS) entry which is preliminary data.</text>
</comment>
<dbReference type="Gene3D" id="1.10.630.10">
    <property type="entry name" value="Cytochrome P450"/>
    <property type="match status" value="1"/>
</dbReference>
<name>A0ABR3AYQ6_PHYBL</name>
<dbReference type="InterPro" id="IPR036396">
    <property type="entry name" value="Cyt_P450_sf"/>
</dbReference>
<keyword evidence="6" id="KW-1185">Reference proteome</keyword>
<keyword evidence="4" id="KW-0503">Monooxygenase</keyword>
<keyword evidence="1 4" id="KW-0479">Metal-binding</keyword>
<dbReference type="PROSITE" id="PS00086">
    <property type="entry name" value="CYTOCHROME_P450"/>
    <property type="match status" value="1"/>
</dbReference>
<reference evidence="5 6" key="1">
    <citation type="submission" date="2024-04" db="EMBL/GenBank/DDBJ databases">
        <title>Symmetric and asymmetric DNA N6-adenine methylation regulates different biological responses in Mucorales.</title>
        <authorList>
            <consortium name="Lawrence Berkeley National Laboratory"/>
            <person name="Lax C."/>
            <person name="Mondo S.J."/>
            <person name="Osorio-Concepcion M."/>
            <person name="Muszewska A."/>
            <person name="Corrochano-Luque M."/>
            <person name="Gutierrez G."/>
            <person name="Riley R."/>
            <person name="Lipzen A."/>
            <person name="Guo J."/>
            <person name="Hundley H."/>
            <person name="Amirebrahimi M."/>
            <person name="Ng V."/>
            <person name="Lorenzo-Gutierrez D."/>
            <person name="Binder U."/>
            <person name="Yang J."/>
            <person name="Song Y."/>
            <person name="Canovas D."/>
            <person name="Navarro E."/>
            <person name="Freitag M."/>
            <person name="Gabaldon T."/>
            <person name="Grigoriev I.V."/>
            <person name="Corrochano L.M."/>
            <person name="Nicolas F.E."/>
            <person name="Garre V."/>
        </authorList>
    </citation>
    <scope>NUCLEOTIDE SEQUENCE [LARGE SCALE GENOMIC DNA]</scope>
    <source>
        <strain evidence="5 6">L51</strain>
    </source>
</reference>
<sequence length="521" mass="58908">MADYLSILSSEVQRFSTDHPQVAAAGALGAMALSLLYTGFGSKKASPDGAIPLPQPRGRMPVIGHLWSIVKAPHIKMAEYSKELGPIYQMSFGGRDYIVLNSPEVIKGVLETNGSKNSDRVPSTVVLLMSDNGLMWAWGADNSYLRKSRRLFHNGFINKTNWEKNFPELYNNQVGRILRKIRDHGTADEGYSLMDVCYLYTINVSMSVLFNRDYESCDDPDFLEMNAVAHDFSDLGVALQIECPKILEFAISPFMNNAKRLQNKFRSVFSKYIKELREKRAKGIIVKCLISDILDVQEKEQLTEPELDNFAAASMVGATDTTALSLANLLVTLANYPEVQLKVQKELDTVVGIERHPTEQDLINLPYTKAVITECLRFCPPVWISLPHMSRERQVYNGYEIPANTGILQNIYATNMSPELFDKPEEFNPDRYYKEELLKPNQRDHWSFGNGRRTCPGNIFAEKSLQYFTARILWAYTLTTPLDKNGNPIPVPMTDIKDPISQPAHCNIRYVPRRANVGSFV</sequence>
<dbReference type="PANTHER" id="PTHR46300:SF11">
    <property type="entry name" value="OXIDOREDUCTASE, PUTATIVE-RELATED"/>
    <property type="match status" value="1"/>
</dbReference>
<dbReference type="PRINTS" id="PR00385">
    <property type="entry name" value="P450"/>
</dbReference>
<dbReference type="PRINTS" id="PR00463">
    <property type="entry name" value="EP450I"/>
</dbReference>
<comment type="similarity">
    <text evidence="4">Belongs to the cytochrome P450 family.</text>
</comment>
<dbReference type="InterPro" id="IPR050364">
    <property type="entry name" value="Cytochrome_P450_fung"/>
</dbReference>
<keyword evidence="3 4" id="KW-0408">Iron</keyword>
<dbReference type="InterPro" id="IPR002401">
    <property type="entry name" value="Cyt_P450_E_grp-I"/>
</dbReference>
<dbReference type="EMBL" id="JBCLYO010000010">
    <property type="protein sequence ID" value="KAL0085545.1"/>
    <property type="molecule type" value="Genomic_DNA"/>
</dbReference>
<protein>
    <submittedName>
        <fullName evidence="5">Cytochrome P450</fullName>
    </submittedName>
</protein>
<keyword evidence="2 4" id="KW-0560">Oxidoreductase</keyword>
<evidence type="ECO:0000313" key="5">
    <source>
        <dbReference type="EMBL" id="KAL0085545.1"/>
    </source>
</evidence>
<dbReference type="Pfam" id="PF00067">
    <property type="entry name" value="p450"/>
    <property type="match status" value="1"/>
</dbReference>
<dbReference type="SUPFAM" id="SSF48264">
    <property type="entry name" value="Cytochrome P450"/>
    <property type="match status" value="1"/>
</dbReference>
<dbReference type="Proteomes" id="UP001448207">
    <property type="component" value="Unassembled WGS sequence"/>
</dbReference>
<keyword evidence="4" id="KW-0349">Heme</keyword>
<gene>
    <name evidence="5" type="ORF">J3Q64DRAFT_1744105</name>
</gene>
<dbReference type="InterPro" id="IPR017972">
    <property type="entry name" value="Cyt_P450_CS"/>
</dbReference>
<evidence type="ECO:0000256" key="1">
    <source>
        <dbReference type="ARBA" id="ARBA00022723"/>
    </source>
</evidence>
<dbReference type="PANTHER" id="PTHR46300">
    <property type="entry name" value="P450, PUTATIVE (EUROFUNG)-RELATED-RELATED"/>
    <property type="match status" value="1"/>
</dbReference>
<accession>A0ABR3AYQ6</accession>
<organism evidence="5 6">
    <name type="scientific">Phycomyces blakesleeanus</name>
    <dbReference type="NCBI Taxonomy" id="4837"/>
    <lineage>
        <taxon>Eukaryota</taxon>
        <taxon>Fungi</taxon>
        <taxon>Fungi incertae sedis</taxon>
        <taxon>Mucoromycota</taxon>
        <taxon>Mucoromycotina</taxon>
        <taxon>Mucoromycetes</taxon>
        <taxon>Mucorales</taxon>
        <taxon>Phycomycetaceae</taxon>
        <taxon>Phycomyces</taxon>
    </lineage>
</organism>
<proteinExistence type="inferred from homology"/>
<dbReference type="InterPro" id="IPR001128">
    <property type="entry name" value="Cyt_P450"/>
</dbReference>
<evidence type="ECO:0000313" key="6">
    <source>
        <dbReference type="Proteomes" id="UP001448207"/>
    </source>
</evidence>
<evidence type="ECO:0000256" key="2">
    <source>
        <dbReference type="ARBA" id="ARBA00023002"/>
    </source>
</evidence>